<organism evidence="8 9">
    <name type="scientific">Leptospira vanthielii</name>
    <dbReference type="NCBI Taxonomy" id="293085"/>
    <lineage>
        <taxon>Bacteria</taxon>
        <taxon>Pseudomonadati</taxon>
        <taxon>Spirochaetota</taxon>
        <taxon>Spirochaetia</taxon>
        <taxon>Leptospirales</taxon>
        <taxon>Leptospiraceae</taxon>
        <taxon>Leptospira</taxon>
    </lineage>
</organism>
<feature type="transmembrane region" description="Helical" evidence="6">
    <location>
        <begin position="143"/>
        <end position="167"/>
    </location>
</feature>
<sequence>MKQEIYLLPRADFSWFCLGISGTAFLLKLGIKVPGFHSTLILLSLLLLVLYTFLPPLLTLLTRNIDRRVYLSLLASILFLLFANVHSGPRQKIIHPLFRSYLETQLKKSPLTKFESRIVMGFVTGSTKEIPGSFKDIAKESGILHLFAASGLHLGIFIGSLQFLGNLCFRKKKWISLILSLGVGFFYLSALDFPVSFLRAYLFVFLSLSASLFYRKIGPADLLAISTACIAFFLFYDFLSIGFLLSFGAVFGIFFLKPSFDQILLPKSKSIFKENLHLTLACSLCTLPILVYYFRSFSFGGIWINFILVPMAGILLPTLYLSFFLQSLVPEFFVDLLSSWIWVPASFELSIFLKLFQELGNLGRGYKTWATTPVEIFFVSILITIGFTLYPKLRFLKHPLIKTPLYLLPTFFLIVSYFFPASNFPTLQTKLRKGNLSILHGEHLYIFGTCYSKGLTEPTPGLPPPKFISFESESCLRGILSSMNKYKITDVYWHGTEKSLEWISKFQLPIKPKETEILGAGMNPLFSIIRFDGNPKEVGRFLKQTKQADKSRTNPKWKGVLLLDFPPWKKKEAKEWIQYQKLLGISTAWKMILVEETFEIPLRDHLQYTNLL</sequence>
<feature type="transmembrane region" description="Helical" evidence="6">
    <location>
        <begin position="405"/>
        <end position="424"/>
    </location>
</feature>
<feature type="transmembrane region" description="Helical" evidence="6">
    <location>
        <begin position="337"/>
        <end position="356"/>
    </location>
</feature>
<feature type="transmembrane region" description="Helical" evidence="6">
    <location>
        <begin position="276"/>
        <end position="294"/>
    </location>
</feature>
<proteinExistence type="predicted"/>
<dbReference type="Pfam" id="PF03772">
    <property type="entry name" value="Competence"/>
    <property type="match status" value="1"/>
</dbReference>
<keyword evidence="2" id="KW-1003">Cell membrane</keyword>
<feature type="transmembrane region" description="Helical" evidence="6">
    <location>
        <begin position="368"/>
        <end position="390"/>
    </location>
</feature>
<dbReference type="EMBL" id="RQHF01000026">
    <property type="protein sequence ID" value="TGM53776.1"/>
    <property type="molecule type" value="Genomic_DNA"/>
</dbReference>
<dbReference type="PANTHER" id="PTHR30619:SF1">
    <property type="entry name" value="RECOMBINATION PROTEIN 2"/>
    <property type="match status" value="1"/>
</dbReference>
<dbReference type="InterPro" id="IPR004477">
    <property type="entry name" value="ComEC_N"/>
</dbReference>
<feature type="domain" description="ComEC/Rec2-related protein" evidence="7">
    <location>
        <begin position="123"/>
        <end position="390"/>
    </location>
</feature>
<accession>A0ABY2NNJ8</accession>
<dbReference type="RefSeq" id="WP_135658880.1">
    <property type="nucleotide sequence ID" value="NZ_RQHF01000026.1"/>
</dbReference>
<evidence type="ECO:0000256" key="2">
    <source>
        <dbReference type="ARBA" id="ARBA00022475"/>
    </source>
</evidence>
<feature type="transmembrane region" description="Helical" evidence="6">
    <location>
        <begin position="223"/>
        <end position="256"/>
    </location>
</feature>
<evidence type="ECO:0000313" key="8">
    <source>
        <dbReference type="EMBL" id="TGM53776.1"/>
    </source>
</evidence>
<feature type="transmembrane region" description="Helical" evidence="6">
    <location>
        <begin position="306"/>
        <end position="325"/>
    </location>
</feature>
<comment type="caution">
    <text evidence="8">The sequence shown here is derived from an EMBL/GenBank/DDBJ whole genome shotgun (WGS) entry which is preliminary data.</text>
</comment>
<reference evidence="9" key="1">
    <citation type="journal article" date="2019" name="PLoS Negl. Trop. Dis.">
        <title>Revisiting the worldwide diversity of Leptospira species in the environment.</title>
        <authorList>
            <person name="Vincent A.T."/>
            <person name="Schiettekatte O."/>
            <person name="Bourhy P."/>
            <person name="Veyrier F.J."/>
            <person name="Picardeau M."/>
        </authorList>
    </citation>
    <scope>NUCLEOTIDE SEQUENCE [LARGE SCALE GENOMIC DNA]</scope>
    <source>
        <strain evidence="9">201601955</strain>
    </source>
</reference>
<evidence type="ECO:0000256" key="3">
    <source>
        <dbReference type="ARBA" id="ARBA00022692"/>
    </source>
</evidence>
<dbReference type="Proteomes" id="UP000298112">
    <property type="component" value="Unassembled WGS sequence"/>
</dbReference>
<evidence type="ECO:0000256" key="4">
    <source>
        <dbReference type="ARBA" id="ARBA00022989"/>
    </source>
</evidence>
<keyword evidence="3 6" id="KW-0812">Transmembrane</keyword>
<protein>
    <submittedName>
        <fullName evidence="8">ComEC/Rec2 family competence protein</fullName>
    </submittedName>
</protein>
<comment type="subcellular location">
    <subcellularLocation>
        <location evidence="1">Cell membrane</location>
        <topology evidence="1">Multi-pass membrane protein</topology>
    </subcellularLocation>
</comment>
<dbReference type="NCBIfam" id="TIGR00360">
    <property type="entry name" value="ComEC_N-term"/>
    <property type="match status" value="1"/>
</dbReference>
<dbReference type="PANTHER" id="PTHR30619">
    <property type="entry name" value="DNA INTERNALIZATION/COMPETENCE PROTEIN COMEC/REC2"/>
    <property type="match status" value="1"/>
</dbReference>
<feature type="transmembrane region" description="Helical" evidence="6">
    <location>
        <begin position="174"/>
        <end position="191"/>
    </location>
</feature>
<evidence type="ECO:0000256" key="1">
    <source>
        <dbReference type="ARBA" id="ARBA00004651"/>
    </source>
</evidence>
<evidence type="ECO:0000256" key="6">
    <source>
        <dbReference type="SAM" id="Phobius"/>
    </source>
</evidence>
<feature type="transmembrane region" description="Helical" evidence="6">
    <location>
        <begin position="69"/>
        <end position="87"/>
    </location>
</feature>
<feature type="transmembrane region" description="Helical" evidence="6">
    <location>
        <begin position="197"/>
        <end position="214"/>
    </location>
</feature>
<keyword evidence="5 6" id="KW-0472">Membrane</keyword>
<feature type="transmembrane region" description="Helical" evidence="6">
    <location>
        <begin position="37"/>
        <end position="57"/>
    </location>
</feature>
<evidence type="ECO:0000259" key="7">
    <source>
        <dbReference type="Pfam" id="PF03772"/>
    </source>
</evidence>
<name>A0ABY2NNJ8_9LEPT</name>
<keyword evidence="9" id="KW-1185">Reference proteome</keyword>
<evidence type="ECO:0000313" key="9">
    <source>
        <dbReference type="Proteomes" id="UP000298112"/>
    </source>
</evidence>
<dbReference type="InterPro" id="IPR052159">
    <property type="entry name" value="Competence_DNA_uptake"/>
</dbReference>
<keyword evidence="4 6" id="KW-1133">Transmembrane helix</keyword>
<gene>
    <name evidence="8" type="ORF">EHQ95_10205</name>
</gene>
<feature type="transmembrane region" description="Helical" evidence="6">
    <location>
        <begin position="12"/>
        <end position="31"/>
    </location>
</feature>
<evidence type="ECO:0000256" key="5">
    <source>
        <dbReference type="ARBA" id="ARBA00023136"/>
    </source>
</evidence>